<evidence type="ECO:0000313" key="2">
    <source>
        <dbReference type="EMBL" id="EGT35283.1"/>
    </source>
</evidence>
<protein>
    <submittedName>
        <fullName evidence="2">Uncharacterized protein</fullName>
    </submittedName>
</protein>
<feature type="transmembrane region" description="Helical" evidence="1">
    <location>
        <begin position="108"/>
        <end position="131"/>
    </location>
</feature>
<dbReference type="FunCoup" id="G0NPL7">
    <property type="interactions" value="10"/>
</dbReference>
<dbReference type="OMA" id="IFTSYCS"/>
<sequence>MALYGFQQIDNLPEYYNFSYSFNVLTVFTVVTATYSIFSFWITLKMCIFYVKNRNSDVMKNGLREDVLRLFLLMQIWNAFHVLLDFFVVRIPLTSIVTSYCAQSKPEILLNVLSFLFVGFVYTSHFLTLAFCVQRVSLLYSVEYQREMISKVFNIVSPLLIIIGHCLGIPHFFNQSSCYQMGQPFPFGSIVITENRREMTTYAIIYIVGTNAMIVLIVVTTILMFAKLNQKRKISSELHRKYNSKAEKTLTITMILILLPILMPAILSLADLFEYALYPYLFPLRLICLDARAHLVSCHFYFTHPIFKKAPVYKHGCDSGNK</sequence>
<dbReference type="HOGENOM" id="CLU_049496_1_0_1"/>
<organism evidence="3">
    <name type="scientific">Caenorhabditis brenneri</name>
    <name type="common">Nematode worm</name>
    <dbReference type="NCBI Taxonomy" id="135651"/>
    <lineage>
        <taxon>Eukaryota</taxon>
        <taxon>Metazoa</taxon>
        <taxon>Ecdysozoa</taxon>
        <taxon>Nematoda</taxon>
        <taxon>Chromadorea</taxon>
        <taxon>Rhabditida</taxon>
        <taxon>Rhabditina</taxon>
        <taxon>Rhabditomorpha</taxon>
        <taxon>Rhabditoidea</taxon>
        <taxon>Rhabditidae</taxon>
        <taxon>Peloderinae</taxon>
        <taxon>Caenorhabditis</taxon>
    </lineage>
</organism>
<dbReference type="PANTHER" id="PTHR47516">
    <property type="entry name" value="SERPENTINE RECEPTOR, CLASS U-RELATED"/>
    <property type="match status" value="1"/>
</dbReference>
<dbReference type="Pfam" id="PF10322">
    <property type="entry name" value="7TM_GPCR_Sru"/>
    <property type="match status" value="1"/>
</dbReference>
<feature type="transmembrane region" description="Helical" evidence="1">
    <location>
        <begin position="203"/>
        <end position="228"/>
    </location>
</feature>
<evidence type="ECO:0000256" key="1">
    <source>
        <dbReference type="SAM" id="Phobius"/>
    </source>
</evidence>
<reference evidence="3" key="1">
    <citation type="submission" date="2011-07" db="EMBL/GenBank/DDBJ databases">
        <authorList>
            <consortium name="Caenorhabditis brenneri Sequencing and Analysis Consortium"/>
            <person name="Wilson R.K."/>
        </authorList>
    </citation>
    <scope>NUCLEOTIDE SEQUENCE [LARGE SCALE GENOMIC DNA]</scope>
    <source>
        <strain evidence="3">PB2801</strain>
    </source>
</reference>
<keyword evidence="3" id="KW-1185">Reference proteome</keyword>
<gene>
    <name evidence="2" type="ORF">CAEBREN_26259</name>
</gene>
<feature type="transmembrane region" description="Helical" evidence="1">
    <location>
        <begin position="67"/>
        <end position="88"/>
    </location>
</feature>
<keyword evidence="1" id="KW-0812">Transmembrane</keyword>
<proteinExistence type="predicted"/>
<keyword evidence="1" id="KW-1133">Transmembrane helix</keyword>
<feature type="transmembrane region" description="Helical" evidence="1">
    <location>
        <begin position="152"/>
        <end position="173"/>
    </location>
</feature>
<keyword evidence="1" id="KW-0472">Membrane</keyword>
<feature type="transmembrane region" description="Helical" evidence="1">
    <location>
        <begin position="20"/>
        <end position="44"/>
    </location>
</feature>
<dbReference type="AlphaFoldDB" id="G0NPL7"/>
<dbReference type="PANTHER" id="PTHR47516:SF1">
    <property type="entry name" value="SERPENTINE RECEPTOR, CLASS T-RELATED"/>
    <property type="match status" value="1"/>
</dbReference>
<feature type="transmembrane region" description="Helical" evidence="1">
    <location>
        <begin position="249"/>
        <end position="270"/>
    </location>
</feature>
<dbReference type="InterPro" id="IPR003839">
    <property type="entry name" value="7TM_GPCR_serpentine_rcpt_Sru"/>
</dbReference>
<accession>G0NPL7</accession>
<dbReference type="OrthoDB" id="5829192at2759"/>
<dbReference type="eggNOG" id="ENOG502TGWJ">
    <property type="taxonomic scope" value="Eukaryota"/>
</dbReference>
<name>G0NPL7_CAEBE</name>
<evidence type="ECO:0000313" key="3">
    <source>
        <dbReference type="Proteomes" id="UP000008068"/>
    </source>
</evidence>
<dbReference type="STRING" id="135651.G0NPL7"/>
<dbReference type="InParanoid" id="G0NPL7"/>
<dbReference type="Proteomes" id="UP000008068">
    <property type="component" value="Unassembled WGS sequence"/>
</dbReference>
<dbReference type="EMBL" id="GL379921">
    <property type="protein sequence ID" value="EGT35283.1"/>
    <property type="molecule type" value="Genomic_DNA"/>
</dbReference>
<dbReference type="Gene3D" id="1.20.1070.10">
    <property type="entry name" value="Rhodopsin 7-helix transmembrane proteins"/>
    <property type="match status" value="1"/>
</dbReference>